<protein>
    <submittedName>
        <fullName evidence="2">Polyketide cyclase / dehydrase and lipid transport family protein</fullName>
    </submittedName>
</protein>
<dbReference type="Pfam" id="PF10604">
    <property type="entry name" value="Polyketide_cyc2"/>
    <property type="match status" value="1"/>
</dbReference>
<dbReference type="AlphaFoldDB" id="A0A127PG67"/>
<evidence type="ECO:0000256" key="1">
    <source>
        <dbReference type="SAM" id="SignalP"/>
    </source>
</evidence>
<feature type="signal peptide" evidence="1">
    <location>
        <begin position="1"/>
        <end position="20"/>
    </location>
</feature>
<accession>A0A127PG67</accession>
<dbReference type="Proteomes" id="UP000072421">
    <property type="component" value="Chromosome"/>
</dbReference>
<evidence type="ECO:0000313" key="3">
    <source>
        <dbReference type="Proteomes" id="UP000072421"/>
    </source>
</evidence>
<dbReference type="PATRIC" id="fig|158899.10.peg.4092"/>
<gene>
    <name evidence="2" type="ORF">CFter6_4127</name>
</gene>
<dbReference type="SUPFAM" id="SSF55961">
    <property type="entry name" value="Bet v1-like"/>
    <property type="match status" value="1"/>
</dbReference>
<dbReference type="EMBL" id="CP013232">
    <property type="protein sequence ID" value="AMO96733.1"/>
    <property type="molecule type" value="Genomic_DNA"/>
</dbReference>
<dbReference type="CDD" id="cd07818">
    <property type="entry name" value="SRPBCC_1"/>
    <property type="match status" value="1"/>
</dbReference>
<dbReference type="Gene3D" id="3.30.530.20">
    <property type="match status" value="1"/>
</dbReference>
<dbReference type="OrthoDB" id="9807923at2"/>
<evidence type="ECO:0000313" key="2">
    <source>
        <dbReference type="EMBL" id="AMO96733.1"/>
    </source>
</evidence>
<reference evidence="2 3" key="1">
    <citation type="submission" date="2015-11" db="EMBL/GenBank/DDBJ databases">
        <title>Exploring the genomic traits of fungus-feeding bacterial genus Collimonas.</title>
        <authorList>
            <person name="Song C."/>
            <person name="Schmidt R."/>
            <person name="de Jager V."/>
            <person name="Krzyzanowska D."/>
            <person name="Jongedijk E."/>
            <person name="Cankar K."/>
            <person name="Beekwilder J."/>
            <person name="van Veen A."/>
            <person name="de Boer W."/>
            <person name="van Veen J.A."/>
            <person name="Garbeva P."/>
        </authorList>
    </citation>
    <scope>NUCLEOTIDE SEQUENCE [LARGE SCALE GENOMIC DNA]</scope>
    <source>
        <strain evidence="2 3">Ter6</strain>
    </source>
</reference>
<dbReference type="InterPro" id="IPR023393">
    <property type="entry name" value="START-like_dom_sf"/>
</dbReference>
<feature type="chain" id="PRO_5007276969" evidence="1">
    <location>
        <begin position="21"/>
        <end position="174"/>
    </location>
</feature>
<dbReference type="InterPro" id="IPR019587">
    <property type="entry name" value="Polyketide_cyclase/dehydratase"/>
</dbReference>
<keyword evidence="1" id="KW-0732">Signal</keyword>
<proteinExistence type="predicted"/>
<dbReference type="RefSeq" id="WP_061541230.1">
    <property type="nucleotide sequence ID" value="NZ_CP013232.1"/>
</dbReference>
<name>A0A127PG67_9BURK</name>
<sequence>MIKKIAIVIVVALAAVLGYAATKPDTFRVQRTISIKAPPEKILAQVNNFHDWSNWSPYEKMDPAMKRTFSGAASGPGAVYAWDGNGDAGAGRMEIKEASPSKTVIKLDFSKPFEASNVAEFSVDTQGDSSNVTWAMYGPAPYVSKVMGLFFNMDSMIGKDFEAGLANLKAVAEK</sequence>
<organism evidence="2">
    <name type="scientific">Collimonas fungivorans</name>
    <dbReference type="NCBI Taxonomy" id="158899"/>
    <lineage>
        <taxon>Bacteria</taxon>
        <taxon>Pseudomonadati</taxon>
        <taxon>Pseudomonadota</taxon>
        <taxon>Betaproteobacteria</taxon>
        <taxon>Burkholderiales</taxon>
        <taxon>Oxalobacteraceae</taxon>
        <taxon>Collimonas</taxon>
    </lineage>
</organism>